<dbReference type="AlphaFoldDB" id="A0A9W8S5Y6"/>
<accession>A0A9W8S5Y6</accession>
<keyword evidence="2" id="KW-1185">Reference proteome</keyword>
<comment type="caution">
    <text evidence="1">The sequence shown here is derived from an EMBL/GenBank/DDBJ whole genome shotgun (WGS) entry which is preliminary data.</text>
</comment>
<organism evidence="1 2">
    <name type="scientific">Fusarium torreyae</name>
    <dbReference type="NCBI Taxonomy" id="1237075"/>
    <lineage>
        <taxon>Eukaryota</taxon>
        <taxon>Fungi</taxon>
        <taxon>Dikarya</taxon>
        <taxon>Ascomycota</taxon>
        <taxon>Pezizomycotina</taxon>
        <taxon>Sordariomycetes</taxon>
        <taxon>Hypocreomycetidae</taxon>
        <taxon>Hypocreales</taxon>
        <taxon>Nectriaceae</taxon>
        <taxon>Fusarium</taxon>
    </lineage>
</organism>
<proteinExistence type="predicted"/>
<sequence>MGSVAGVAGVSIEASGAPEHFEAAITQTYGLSAGFIYLDETEPELSCTHTRQPKTHMSDYPHDLPLELNALFSNNEVPGVQPYNSGSDADVREIALSSIRKVRKGTHILWEHLIDVSHSLDSPVIKKICSHYRDAKGLLQAGVLAFRETMTGPAPSNLVKIFALCSLCYIVSRVRSATDRVADSLILADIHLRMDALGDEDERQAFKVLAQRLWPEARNHVQLIDFDFEAQSQVSVTDLPRGQSPFSPQSVNTATTSLFADRLQSPPLTSYGQQNQHAFYEPVNPKGPVLSPKPTCIDPSLIDTYSGKMSPVSAQNHANPAFEEVSFQFNLGEQSLSTSGPPTAPLEWLNSVPAQSSSFDATMLELVAPEATAEMPYVQSVPSVVPGPDNQSRPKTLDGVEAPQDLCETSTFTVVLQYMRESSSFWYKLAGRGIVSKNPQFCTAWRRERAPQKRRIQASYVYPLSTEKRTRDLPSRGIVSIVETFVEWGWLQDIDDIEYYMKLVAHVSKTQRPLAVSSFLGLLD</sequence>
<dbReference type="Proteomes" id="UP001152049">
    <property type="component" value="Unassembled WGS sequence"/>
</dbReference>
<dbReference type="OrthoDB" id="5100145at2759"/>
<protein>
    <submittedName>
        <fullName evidence="1">Uncharacterized protein</fullName>
    </submittedName>
</protein>
<name>A0A9W8S5Y6_9HYPO</name>
<gene>
    <name evidence="1" type="ORF">NW762_004022</name>
</gene>
<evidence type="ECO:0000313" key="1">
    <source>
        <dbReference type="EMBL" id="KAJ4266049.1"/>
    </source>
</evidence>
<reference evidence="1" key="1">
    <citation type="submission" date="2022-09" db="EMBL/GenBank/DDBJ databases">
        <title>Fusarium specimens isolated from Avocado Roots.</title>
        <authorList>
            <person name="Stajich J."/>
            <person name="Roper C."/>
            <person name="Heimlech-Rivalta G."/>
        </authorList>
    </citation>
    <scope>NUCLEOTIDE SEQUENCE</scope>
    <source>
        <strain evidence="1">CF00136</strain>
    </source>
</reference>
<dbReference type="EMBL" id="JAOQAZ010000005">
    <property type="protein sequence ID" value="KAJ4266049.1"/>
    <property type="molecule type" value="Genomic_DNA"/>
</dbReference>
<evidence type="ECO:0000313" key="2">
    <source>
        <dbReference type="Proteomes" id="UP001152049"/>
    </source>
</evidence>